<dbReference type="Proteomes" id="UP000037688">
    <property type="component" value="Unassembled WGS sequence"/>
</dbReference>
<dbReference type="PATRIC" id="fig|1705561.3.peg.164"/>
<evidence type="ECO:0000313" key="3">
    <source>
        <dbReference type="Proteomes" id="UP000037688"/>
    </source>
</evidence>
<proteinExistence type="predicted"/>
<keyword evidence="3" id="KW-1185">Reference proteome</keyword>
<comment type="caution">
    <text evidence="2">The sequence shown here is derived from an EMBL/GenBank/DDBJ whole genome shotgun (WGS) entry which is preliminary data.</text>
</comment>
<dbReference type="InterPro" id="IPR041519">
    <property type="entry name" value="HEPN_RiboL-PSP"/>
</dbReference>
<protein>
    <recommendedName>
        <fullName evidence="1">RiboL-PSP-HEPN domain-containing protein</fullName>
    </recommendedName>
</protein>
<evidence type="ECO:0000259" key="1">
    <source>
        <dbReference type="Pfam" id="PF18735"/>
    </source>
</evidence>
<organism evidence="2 3">
    <name type="scientific">Paenibacillus xylanivorans</name>
    <dbReference type="NCBI Taxonomy" id="1705561"/>
    <lineage>
        <taxon>Bacteria</taxon>
        <taxon>Bacillati</taxon>
        <taxon>Bacillota</taxon>
        <taxon>Bacilli</taxon>
        <taxon>Bacillales</taxon>
        <taxon>Paenibacillaceae</taxon>
        <taxon>Paenibacillus</taxon>
    </lineage>
</organism>
<sequence>MPSYASRNFKRKTIDAKRLARDYEDLLIIRGNKGRTALDHLTRSGVVLLAGAWETYIEDVILEGAVHLAVIDDPKNLPKEVKKSINLYIRNHKEDSKPLSIAGDGWKKVFLDEVVEPTLKGLNSPKIENVDSLAMKLLGVANLSSNITEKDLLMSLLLIGDILLIELESKEMHI</sequence>
<reference evidence="2 3" key="1">
    <citation type="submission" date="2015-08" db="EMBL/GenBank/DDBJ databases">
        <title>Draft genome sequence of cellulolytic and xylanolytic Paenibacillus sp. A59, isolated from a decaying forest soil from Patagonia, Argentina.</title>
        <authorList>
            <person name="Ghio S."/>
            <person name="Caceres A.M."/>
            <person name="Talia P."/>
            <person name="Grasso D."/>
            <person name="Campos E."/>
        </authorList>
    </citation>
    <scope>NUCLEOTIDE SEQUENCE [LARGE SCALE GENOMIC DNA]</scope>
    <source>
        <strain evidence="2 3">A59</strain>
    </source>
</reference>
<accession>A0A0N0C5X5</accession>
<gene>
    <name evidence="2" type="ORF">AMS66_03430</name>
</gene>
<feature type="domain" description="RiboL-PSP-HEPN" evidence="1">
    <location>
        <begin position="30"/>
        <end position="152"/>
    </location>
</feature>
<dbReference type="Pfam" id="PF18735">
    <property type="entry name" value="HEPN_RiboL-PSP"/>
    <property type="match status" value="1"/>
</dbReference>
<evidence type="ECO:0000313" key="2">
    <source>
        <dbReference type="EMBL" id="KOY17871.1"/>
    </source>
</evidence>
<dbReference type="AlphaFoldDB" id="A0A0N0C5X5"/>
<name>A0A0N0C5X5_9BACL</name>
<dbReference type="EMBL" id="LITU01000030">
    <property type="protein sequence ID" value="KOY17871.1"/>
    <property type="molecule type" value="Genomic_DNA"/>
</dbReference>